<organism evidence="9 10">
    <name type="scientific">Paenibacillus haidiansis</name>
    <dbReference type="NCBI Taxonomy" id="1574488"/>
    <lineage>
        <taxon>Bacteria</taxon>
        <taxon>Bacillati</taxon>
        <taxon>Bacillota</taxon>
        <taxon>Bacilli</taxon>
        <taxon>Bacillales</taxon>
        <taxon>Paenibacillaceae</taxon>
        <taxon>Paenibacillus</taxon>
    </lineage>
</organism>
<feature type="transmembrane region" description="Helical" evidence="7">
    <location>
        <begin position="239"/>
        <end position="260"/>
    </location>
</feature>
<keyword evidence="3" id="KW-1003">Cell membrane</keyword>
<evidence type="ECO:0000259" key="8">
    <source>
        <dbReference type="Pfam" id="PF01757"/>
    </source>
</evidence>
<keyword evidence="9" id="KW-0012">Acyltransferase</keyword>
<comment type="caution">
    <text evidence="9">The sequence shown here is derived from an EMBL/GenBank/DDBJ whole genome shotgun (WGS) entry which is preliminary data.</text>
</comment>
<accession>A0ABU7VZF0</accession>
<dbReference type="PANTHER" id="PTHR40074">
    <property type="entry name" value="O-ACETYLTRANSFERASE WECH"/>
    <property type="match status" value="1"/>
</dbReference>
<comment type="subcellular location">
    <subcellularLocation>
        <location evidence="1">Cell membrane</location>
        <topology evidence="1">Multi-pass membrane protein</topology>
    </subcellularLocation>
</comment>
<evidence type="ECO:0000256" key="1">
    <source>
        <dbReference type="ARBA" id="ARBA00004651"/>
    </source>
</evidence>
<evidence type="ECO:0000256" key="2">
    <source>
        <dbReference type="ARBA" id="ARBA00007400"/>
    </source>
</evidence>
<feature type="transmembrane region" description="Helical" evidence="7">
    <location>
        <begin position="51"/>
        <end position="70"/>
    </location>
</feature>
<feature type="transmembrane region" description="Helical" evidence="7">
    <location>
        <begin position="140"/>
        <end position="160"/>
    </location>
</feature>
<evidence type="ECO:0000256" key="3">
    <source>
        <dbReference type="ARBA" id="ARBA00022475"/>
    </source>
</evidence>
<gene>
    <name evidence="9" type="ORF">V3851_25605</name>
</gene>
<keyword evidence="9" id="KW-0808">Transferase</keyword>
<evidence type="ECO:0000256" key="4">
    <source>
        <dbReference type="ARBA" id="ARBA00022692"/>
    </source>
</evidence>
<dbReference type="EMBL" id="JAZHPZ010000024">
    <property type="protein sequence ID" value="MEF2969154.1"/>
    <property type="molecule type" value="Genomic_DNA"/>
</dbReference>
<keyword evidence="6 7" id="KW-0472">Membrane</keyword>
<keyword evidence="10" id="KW-1185">Reference proteome</keyword>
<dbReference type="InterPro" id="IPR002656">
    <property type="entry name" value="Acyl_transf_3_dom"/>
</dbReference>
<keyword evidence="5 7" id="KW-1133">Transmembrane helix</keyword>
<proteinExistence type="inferred from homology"/>
<feature type="transmembrane region" description="Helical" evidence="7">
    <location>
        <begin position="307"/>
        <end position="328"/>
    </location>
</feature>
<dbReference type="Pfam" id="PF01757">
    <property type="entry name" value="Acyl_transf_3"/>
    <property type="match status" value="1"/>
</dbReference>
<evidence type="ECO:0000256" key="7">
    <source>
        <dbReference type="SAM" id="Phobius"/>
    </source>
</evidence>
<sequence length="405" mass="46866">MKIASKERLPQLDLFRALAIFSVIQVHASSYAAGGQALESSIFYFYNWMNIFFRIGTSSFIFLSSFVLFYNYFDKPVNRDIIGRFYKKRLTYIILPYLLVSFCYYLVVVWIQKDYLNHSITELLQSLGIRLLTGSAYTHLYFIFINIQFYVLFPLLLWLIQRLGKSKASVAWIFPIGLAIQWAFFFWNKYQLELPNKGSFAPSYMSFYMLGALMAIYFDSIKGWLTTGWREASKTQKGWTVALWVGWLAMSFIDVQIYFLLRTGAFTADTTVFELVWNIHLLLSAVVLMKAAFVIYRKGSGFWIKALTRIGELSFAIYLFHPVVLLGYRQFRNRLAGEDISLAYFLFIIGGSLCALLVSWAFVQFCFKRLPFASWFLGNVPGSLRKRKKLPGQDTGSTPTVKVNM</sequence>
<name>A0ABU7VZF0_9BACL</name>
<evidence type="ECO:0000256" key="5">
    <source>
        <dbReference type="ARBA" id="ARBA00022989"/>
    </source>
</evidence>
<evidence type="ECO:0000313" key="10">
    <source>
        <dbReference type="Proteomes" id="UP001306950"/>
    </source>
</evidence>
<dbReference type="RefSeq" id="WP_331849257.1">
    <property type="nucleotide sequence ID" value="NZ_JAZHPZ010000024.1"/>
</dbReference>
<keyword evidence="4 7" id="KW-0812">Transmembrane</keyword>
<dbReference type="Proteomes" id="UP001306950">
    <property type="component" value="Unassembled WGS sequence"/>
</dbReference>
<evidence type="ECO:0000256" key="6">
    <source>
        <dbReference type="ARBA" id="ARBA00023136"/>
    </source>
</evidence>
<comment type="similarity">
    <text evidence="2">Belongs to the acyltransferase 3 family.</text>
</comment>
<dbReference type="PANTHER" id="PTHR40074:SF2">
    <property type="entry name" value="O-ACETYLTRANSFERASE WECH"/>
    <property type="match status" value="1"/>
</dbReference>
<dbReference type="EC" id="2.3.1.-" evidence="9"/>
<dbReference type="GO" id="GO:0016746">
    <property type="term" value="F:acyltransferase activity"/>
    <property type="evidence" value="ECO:0007669"/>
    <property type="project" value="UniProtKB-KW"/>
</dbReference>
<protein>
    <submittedName>
        <fullName evidence="9">Acyltransferase</fullName>
        <ecNumber evidence="9">2.3.1.-</ecNumber>
    </submittedName>
</protein>
<feature type="transmembrane region" description="Helical" evidence="7">
    <location>
        <begin position="12"/>
        <end position="31"/>
    </location>
</feature>
<feature type="transmembrane region" description="Helical" evidence="7">
    <location>
        <begin position="275"/>
        <end position="295"/>
    </location>
</feature>
<feature type="transmembrane region" description="Helical" evidence="7">
    <location>
        <begin position="169"/>
        <end position="187"/>
    </location>
</feature>
<feature type="transmembrane region" description="Helical" evidence="7">
    <location>
        <begin position="199"/>
        <end position="218"/>
    </location>
</feature>
<evidence type="ECO:0000313" key="9">
    <source>
        <dbReference type="EMBL" id="MEF2969154.1"/>
    </source>
</evidence>
<feature type="transmembrane region" description="Helical" evidence="7">
    <location>
        <begin position="340"/>
        <end position="363"/>
    </location>
</feature>
<feature type="transmembrane region" description="Helical" evidence="7">
    <location>
        <begin position="90"/>
        <end position="111"/>
    </location>
</feature>
<feature type="domain" description="Acyltransferase 3" evidence="8">
    <location>
        <begin position="11"/>
        <end position="362"/>
    </location>
</feature>
<reference evidence="9 10" key="1">
    <citation type="submission" date="2024-02" db="EMBL/GenBank/DDBJ databases">
        <title>A nitrogen-fixing paenibacillus bacterium.</title>
        <authorList>
            <person name="Zhang W.L."/>
            <person name="Chen S.F."/>
        </authorList>
    </citation>
    <scope>NUCLEOTIDE SEQUENCE [LARGE SCALE GENOMIC DNA]</scope>
    <source>
        <strain evidence="9 10">M1</strain>
    </source>
</reference>